<dbReference type="SUPFAM" id="SSF53098">
    <property type="entry name" value="Ribonuclease H-like"/>
    <property type="match status" value="1"/>
</dbReference>
<evidence type="ECO:0000313" key="3">
    <source>
        <dbReference type="Proteomes" id="UP000325315"/>
    </source>
</evidence>
<accession>A0A5B6W9U6</accession>
<keyword evidence="1" id="KW-1133">Transmembrane helix</keyword>
<dbReference type="AlphaFoldDB" id="A0A5B6W9U6"/>
<proteinExistence type="predicted"/>
<name>A0A5B6W9U6_9ROSI</name>
<dbReference type="Proteomes" id="UP000325315">
    <property type="component" value="Unassembled WGS sequence"/>
</dbReference>
<dbReference type="EMBL" id="SMMG02000004">
    <property type="protein sequence ID" value="KAA3477652.1"/>
    <property type="molecule type" value="Genomic_DNA"/>
</dbReference>
<protein>
    <submittedName>
        <fullName evidence="2">Pol polyprotein</fullName>
    </submittedName>
</protein>
<gene>
    <name evidence="2" type="ORF">EPI10_011529</name>
</gene>
<organism evidence="2 3">
    <name type="scientific">Gossypium australe</name>
    <dbReference type="NCBI Taxonomy" id="47621"/>
    <lineage>
        <taxon>Eukaryota</taxon>
        <taxon>Viridiplantae</taxon>
        <taxon>Streptophyta</taxon>
        <taxon>Embryophyta</taxon>
        <taxon>Tracheophyta</taxon>
        <taxon>Spermatophyta</taxon>
        <taxon>Magnoliopsida</taxon>
        <taxon>eudicotyledons</taxon>
        <taxon>Gunneridae</taxon>
        <taxon>Pentapetalae</taxon>
        <taxon>rosids</taxon>
        <taxon>malvids</taxon>
        <taxon>Malvales</taxon>
        <taxon>Malvaceae</taxon>
        <taxon>Malvoideae</taxon>
        <taxon>Gossypium</taxon>
    </lineage>
</organism>
<evidence type="ECO:0000313" key="2">
    <source>
        <dbReference type="EMBL" id="KAA3477652.1"/>
    </source>
</evidence>
<keyword evidence="1" id="KW-0812">Transmembrane</keyword>
<keyword evidence="1" id="KW-0472">Membrane</keyword>
<dbReference type="InterPro" id="IPR052160">
    <property type="entry name" value="Gypsy_RT_Integrase-like"/>
</dbReference>
<evidence type="ECO:0000256" key="1">
    <source>
        <dbReference type="SAM" id="Phobius"/>
    </source>
</evidence>
<dbReference type="InterPro" id="IPR012337">
    <property type="entry name" value="RNaseH-like_sf"/>
</dbReference>
<keyword evidence="3" id="KW-1185">Reference proteome</keyword>
<dbReference type="InterPro" id="IPR036397">
    <property type="entry name" value="RNaseH_sf"/>
</dbReference>
<comment type="caution">
    <text evidence="2">The sequence shown here is derived from an EMBL/GenBank/DDBJ whole genome shotgun (WGS) entry which is preliminary data.</text>
</comment>
<sequence>MLKDAYDFYRECDRCQRTGNLSRRHEMLLKNILEIELFDGNLYILVAVDYISKWVEAVALVTNDAKLMMNFLHKISSQDSLHLAHLSVMKVLILIVNLLLMPCIGMR</sequence>
<dbReference type="OrthoDB" id="1903608at2759"/>
<dbReference type="GO" id="GO:0003676">
    <property type="term" value="F:nucleic acid binding"/>
    <property type="evidence" value="ECO:0007669"/>
    <property type="project" value="InterPro"/>
</dbReference>
<dbReference type="Gene3D" id="3.30.420.10">
    <property type="entry name" value="Ribonuclease H-like superfamily/Ribonuclease H"/>
    <property type="match status" value="1"/>
</dbReference>
<feature type="transmembrane region" description="Helical" evidence="1">
    <location>
        <begin position="83"/>
        <end position="104"/>
    </location>
</feature>
<dbReference type="PANTHER" id="PTHR47266">
    <property type="entry name" value="ENDONUCLEASE-RELATED"/>
    <property type="match status" value="1"/>
</dbReference>
<reference evidence="3" key="1">
    <citation type="journal article" date="2019" name="Plant Biotechnol. J.">
        <title>Genome sequencing of the Australian wild diploid species Gossypium australe highlights disease resistance and delayed gland morphogenesis.</title>
        <authorList>
            <person name="Cai Y."/>
            <person name="Cai X."/>
            <person name="Wang Q."/>
            <person name="Wang P."/>
            <person name="Zhang Y."/>
            <person name="Cai C."/>
            <person name="Xu Y."/>
            <person name="Wang K."/>
            <person name="Zhou Z."/>
            <person name="Wang C."/>
            <person name="Geng S."/>
            <person name="Li B."/>
            <person name="Dong Q."/>
            <person name="Hou Y."/>
            <person name="Wang H."/>
            <person name="Ai P."/>
            <person name="Liu Z."/>
            <person name="Yi F."/>
            <person name="Sun M."/>
            <person name="An G."/>
            <person name="Cheng J."/>
            <person name="Zhang Y."/>
            <person name="Shi Q."/>
            <person name="Xie Y."/>
            <person name="Shi X."/>
            <person name="Chang Y."/>
            <person name="Huang F."/>
            <person name="Chen Y."/>
            <person name="Hong S."/>
            <person name="Mi L."/>
            <person name="Sun Q."/>
            <person name="Zhang L."/>
            <person name="Zhou B."/>
            <person name="Peng R."/>
            <person name="Zhang X."/>
            <person name="Liu F."/>
        </authorList>
    </citation>
    <scope>NUCLEOTIDE SEQUENCE [LARGE SCALE GENOMIC DNA]</scope>
    <source>
        <strain evidence="3">cv. PA1801</strain>
    </source>
</reference>